<dbReference type="Proteomes" id="UP000004407">
    <property type="component" value="Unassembled WGS sequence"/>
</dbReference>
<reference evidence="1 2" key="1">
    <citation type="submission" date="2011-08" db="EMBL/GenBank/DDBJ databases">
        <authorList>
            <person name="Weinstock G."/>
            <person name="Sodergren E."/>
            <person name="Clifton S."/>
            <person name="Fulton L."/>
            <person name="Fulton B."/>
            <person name="Courtney L."/>
            <person name="Fronick C."/>
            <person name="Harrison M."/>
            <person name="Strong C."/>
            <person name="Farmer C."/>
            <person name="Delahaunty K."/>
            <person name="Markovic C."/>
            <person name="Hall O."/>
            <person name="Minx P."/>
            <person name="Tomlinson C."/>
            <person name="Mitreva M."/>
            <person name="Hou S."/>
            <person name="Chen J."/>
            <person name="Wollam A."/>
            <person name="Pepin K.H."/>
            <person name="Johnson M."/>
            <person name="Bhonagiri V."/>
            <person name="Zhang X."/>
            <person name="Suruliraj S."/>
            <person name="Warren W."/>
            <person name="Chinwalla A."/>
            <person name="Mardis E.R."/>
            <person name="Wilson R.K."/>
        </authorList>
    </citation>
    <scope>NUCLEOTIDE SEQUENCE [LARGE SCALE GENOMIC DNA]</scope>
    <source>
        <strain evidence="1 2">DSM 18206</strain>
    </source>
</reference>
<protein>
    <submittedName>
        <fullName evidence="1">Uncharacterized protein</fullName>
    </submittedName>
</protein>
<name>G6B191_9BACT</name>
<dbReference type="EMBL" id="AFZZ01000236">
    <property type="protein sequence ID" value="EHJ36816.1"/>
    <property type="molecule type" value="Genomic_DNA"/>
</dbReference>
<gene>
    <name evidence="1" type="ORF">HMPREF0673_02662</name>
</gene>
<evidence type="ECO:0000313" key="1">
    <source>
        <dbReference type="EMBL" id="EHJ36816.1"/>
    </source>
</evidence>
<proteinExistence type="predicted"/>
<comment type="caution">
    <text evidence="1">The sequence shown here is derived from an EMBL/GenBank/DDBJ whole genome shotgun (WGS) entry which is preliminary data.</text>
</comment>
<dbReference type="HOGENOM" id="CLU_3274736_0_0_10"/>
<organism evidence="1 2">
    <name type="scientific">Leyella stercorea DSM 18206</name>
    <dbReference type="NCBI Taxonomy" id="1002367"/>
    <lineage>
        <taxon>Bacteria</taxon>
        <taxon>Pseudomonadati</taxon>
        <taxon>Bacteroidota</taxon>
        <taxon>Bacteroidia</taxon>
        <taxon>Bacteroidales</taxon>
        <taxon>Prevotellaceae</taxon>
        <taxon>Leyella</taxon>
    </lineage>
</organism>
<dbReference type="AlphaFoldDB" id="G6B191"/>
<evidence type="ECO:0000313" key="2">
    <source>
        <dbReference type="Proteomes" id="UP000004407"/>
    </source>
</evidence>
<sequence length="41" mass="5025">MFKKEQNLIAFCSFTFNSSLFYSPNSEFLYNFARNYNYTYL</sequence>
<accession>G6B191</accession>